<keyword evidence="3 5" id="KW-1133">Transmembrane helix</keyword>
<evidence type="ECO:0000313" key="7">
    <source>
        <dbReference type="Proteomes" id="UP000789375"/>
    </source>
</evidence>
<feature type="transmembrane region" description="Helical" evidence="5">
    <location>
        <begin position="282"/>
        <end position="301"/>
    </location>
</feature>
<comment type="subcellular location">
    <subcellularLocation>
        <location evidence="1">Membrane</location>
        <topology evidence="1">Multi-pass membrane protein</topology>
    </subcellularLocation>
</comment>
<feature type="transmembrane region" description="Helical" evidence="5">
    <location>
        <begin position="38"/>
        <end position="59"/>
    </location>
</feature>
<evidence type="ECO:0000313" key="6">
    <source>
        <dbReference type="EMBL" id="CAG8581948.1"/>
    </source>
</evidence>
<feature type="transmembrane region" description="Helical" evidence="5">
    <location>
        <begin position="249"/>
        <end position="270"/>
    </location>
</feature>
<evidence type="ECO:0000256" key="5">
    <source>
        <dbReference type="SAM" id="Phobius"/>
    </source>
</evidence>
<keyword evidence="2 5" id="KW-0812">Transmembrane</keyword>
<keyword evidence="7" id="KW-1185">Reference proteome</keyword>
<evidence type="ECO:0000256" key="3">
    <source>
        <dbReference type="ARBA" id="ARBA00022989"/>
    </source>
</evidence>
<dbReference type="Pfam" id="PF03619">
    <property type="entry name" value="Solute_trans_a"/>
    <property type="match status" value="1"/>
</dbReference>
<name>A0A9N9C091_FUNMO</name>
<dbReference type="Proteomes" id="UP000789375">
    <property type="component" value="Unassembled WGS sequence"/>
</dbReference>
<keyword evidence="4 5" id="KW-0472">Membrane</keyword>
<evidence type="ECO:0000256" key="1">
    <source>
        <dbReference type="ARBA" id="ARBA00004141"/>
    </source>
</evidence>
<feature type="transmembrane region" description="Helical" evidence="5">
    <location>
        <begin position="208"/>
        <end position="229"/>
    </location>
</feature>
<proteinExistence type="predicted"/>
<dbReference type="PANTHER" id="PTHR23423">
    <property type="entry name" value="ORGANIC SOLUTE TRANSPORTER-RELATED"/>
    <property type="match status" value="1"/>
</dbReference>
<feature type="transmembrane region" description="Helical" evidence="5">
    <location>
        <begin position="74"/>
        <end position="96"/>
    </location>
</feature>
<dbReference type="GO" id="GO:0016020">
    <property type="term" value="C:membrane"/>
    <property type="evidence" value="ECO:0007669"/>
    <property type="project" value="UniProtKB-SubCell"/>
</dbReference>
<dbReference type="EMBL" id="CAJVPP010001990">
    <property type="protein sequence ID" value="CAG8581948.1"/>
    <property type="molecule type" value="Genomic_DNA"/>
</dbReference>
<comment type="caution">
    <text evidence="6">The sequence shown here is derived from an EMBL/GenBank/DDBJ whole genome shotgun (WGS) entry which is preliminary data.</text>
</comment>
<sequence>MPFAVSLFTETCPIVHKENDPEYLKFIDVNGKTVPLHIVGWLVSLIFTILASVVTLYLIKQHCKYYTNVDEQRYIIRLLLIVPNYTILNWLAYVFVRNRYSLFFITIRDGYQAYAIINFFNLLLHSLGKNDDERLSKLRSAKIKSIKVPLPFCCLTYNPSEHRNLLKRFRFGMLQYVFIVCTITFVTFVLQVFGKYCNESFSLRFPKIYLIAIQSISGLVADICMNMLFKPARKVLKDDHPWFLRNICVNVAFFLFIIGATLGLLILLGFIKETRYWTAHDISTGIQAVLVSVEFLILSLIQMKAFRYKDYRPNSRKPTPILQAMKDSLIPIDLFKEFIHASKYIYCRLKKRPPPHLWPNDRPSPEKKGIWQYLAGSLFFYCANKNLDLVTGQVYEVWDDNDKKIKLANRTFEEQMECGGRSQNAWTLRMYITGEAFFFDGIMESDEFIEAASS</sequence>
<accession>A0A9N9C091</accession>
<protein>
    <submittedName>
        <fullName evidence="6">4996_t:CDS:1</fullName>
    </submittedName>
</protein>
<feature type="transmembrane region" description="Helical" evidence="5">
    <location>
        <begin position="173"/>
        <end position="193"/>
    </location>
</feature>
<organism evidence="6 7">
    <name type="scientific">Funneliformis mosseae</name>
    <name type="common">Endomycorrhizal fungus</name>
    <name type="synonym">Glomus mosseae</name>
    <dbReference type="NCBI Taxonomy" id="27381"/>
    <lineage>
        <taxon>Eukaryota</taxon>
        <taxon>Fungi</taxon>
        <taxon>Fungi incertae sedis</taxon>
        <taxon>Mucoromycota</taxon>
        <taxon>Glomeromycotina</taxon>
        <taxon>Glomeromycetes</taxon>
        <taxon>Glomerales</taxon>
        <taxon>Glomeraceae</taxon>
        <taxon>Funneliformis</taxon>
    </lineage>
</organism>
<evidence type="ECO:0000256" key="4">
    <source>
        <dbReference type="ARBA" id="ARBA00023136"/>
    </source>
</evidence>
<dbReference type="AlphaFoldDB" id="A0A9N9C091"/>
<dbReference type="InterPro" id="IPR005178">
    <property type="entry name" value="Ostalpha/TMEM184C"/>
</dbReference>
<dbReference type="SMART" id="SM01417">
    <property type="entry name" value="Solute_trans_a"/>
    <property type="match status" value="1"/>
</dbReference>
<evidence type="ECO:0000256" key="2">
    <source>
        <dbReference type="ARBA" id="ARBA00022692"/>
    </source>
</evidence>
<reference evidence="6" key="1">
    <citation type="submission" date="2021-06" db="EMBL/GenBank/DDBJ databases">
        <authorList>
            <person name="Kallberg Y."/>
            <person name="Tangrot J."/>
            <person name="Rosling A."/>
        </authorList>
    </citation>
    <scope>NUCLEOTIDE SEQUENCE</scope>
    <source>
        <strain evidence="6">87-6 pot B 2015</strain>
    </source>
</reference>
<gene>
    <name evidence="6" type="ORF">FMOSSE_LOCUS7992</name>
</gene>
<feature type="transmembrane region" description="Helical" evidence="5">
    <location>
        <begin position="111"/>
        <end position="128"/>
    </location>
</feature>